<gene>
    <name evidence="1" type="ORF">HYPDE_40818</name>
</gene>
<dbReference type="HOGENOM" id="CLU_2329944_0_0_5"/>
<dbReference type="AlphaFoldDB" id="N0BC48"/>
<dbReference type="EMBL" id="CP005587">
    <property type="protein sequence ID" value="AGK59832.1"/>
    <property type="molecule type" value="Genomic_DNA"/>
</dbReference>
<evidence type="ECO:0000313" key="1">
    <source>
        <dbReference type="EMBL" id="AGK59832.1"/>
    </source>
</evidence>
<proteinExistence type="predicted"/>
<dbReference type="KEGG" id="hdt:HYPDE_40818"/>
<reference evidence="1 2" key="1">
    <citation type="journal article" date="2013" name="Genome Announc.">
        <title>Genome sequences for three denitrifying bacterial strains isolated from a uranium- and nitrate-contaminated subsurface environment.</title>
        <authorList>
            <person name="Venkatramanan R."/>
            <person name="Prakash O."/>
            <person name="Woyke T."/>
            <person name="Chain P."/>
            <person name="Goodwin L.A."/>
            <person name="Watson D."/>
            <person name="Brooks S."/>
            <person name="Kostka J.E."/>
            <person name="Green S.J."/>
        </authorList>
    </citation>
    <scope>NUCLEOTIDE SEQUENCE [LARGE SCALE GENOMIC DNA]</scope>
    <source>
        <strain evidence="1 2">1NES1</strain>
    </source>
</reference>
<sequence>MTIEIAVRTFLRAKRPMHVDAKGRQLALRAFRIAGDRTGRFVIKSAIASLFSPPPRVERIPRLSLLPSPLRGGGRGGGDVPGGGGGDVPAFFVAAAHS</sequence>
<organism evidence="1 2">
    <name type="scientific">Hyphomicrobium denitrificans 1NES1</name>
    <dbReference type="NCBI Taxonomy" id="670307"/>
    <lineage>
        <taxon>Bacteria</taxon>
        <taxon>Pseudomonadati</taxon>
        <taxon>Pseudomonadota</taxon>
        <taxon>Alphaproteobacteria</taxon>
        <taxon>Hyphomicrobiales</taxon>
        <taxon>Hyphomicrobiaceae</taxon>
        <taxon>Hyphomicrobium</taxon>
    </lineage>
</organism>
<accession>N0BC48</accession>
<evidence type="ECO:0000313" key="2">
    <source>
        <dbReference type="Proteomes" id="UP000005952"/>
    </source>
</evidence>
<name>N0BC48_9HYPH</name>
<dbReference type="STRING" id="670307.HYPDE_40818"/>
<dbReference type="Proteomes" id="UP000005952">
    <property type="component" value="Chromosome"/>
</dbReference>
<protein>
    <submittedName>
        <fullName evidence="1">Uncharacterized protein</fullName>
    </submittedName>
</protein>
<keyword evidence="2" id="KW-1185">Reference proteome</keyword>